<dbReference type="KEGG" id="ccin:107272237"/>
<evidence type="ECO:0000256" key="2">
    <source>
        <dbReference type="ARBA" id="ARBA00020243"/>
    </source>
</evidence>
<dbReference type="Gene3D" id="3.40.630.30">
    <property type="match status" value="1"/>
</dbReference>
<proteinExistence type="inferred from homology"/>
<comment type="similarity">
    <text evidence="1">Belongs to the NATD1 family.</text>
</comment>
<sequence length="151" mass="17754">MYISKLLFFKQFQAKLIQIRFMHTVQHNMSRGVFFIKLKDNDRAVLTYKSADRVLDMRSIIVPQEHKGQGLARLLAETAFTYAIINNYYMYLTCVYLQKYYLATKTIELEERVVGPKHILEGPSSKALDPDIIYELPDPEEFDVFPENHKK</sequence>
<dbReference type="RefSeq" id="XP_015604667.1">
    <property type="nucleotide sequence ID" value="XM_015749181.2"/>
</dbReference>
<dbReference type="AlphaFoldDB" id="A0AAJ7FRH4"/>
<accession>A0AAJ7FRH4</accession>
<feature type="domain" description="N-acetyltransferase" evidence="4">
    <location>
        <begin position="26"/>
        <end position="114"/>
    </location>
</feature>
<keyword evidence="5" id="KW-1185">Reference proteome</keyword>
<name>A0AAJ7FRH4_CEPCN</name>
<dbReference type="GeneID" id="107272237"/>
<evidence type="ECO:0000259" key="4">
    <source>
        <dbReference type="PROSITE" id="PS51729"/>
    </source>
</evidence>
<organism evidence="5 6">
    <name type="scientific">Cephus cinctus</name>
    <name type="common">Wheat stem sawfly</name>
    <dbReference type="NCBI Taxonomy" id="211228"/>
    <lineage>
        <taxon>Eukaryota</taxon>
        <taxon>Metazoa</taxon>
        <taxon>Ecdysozoa</taxon>
        <taxon>Arthropoda</taxon>
        <taxon>Hexapoda</taxon>
        <taxon>Insecta</taxon>
        <taxon>Pterygota</taxon>
        <taxon>Neoptera</taxon>
        <taxon>Endopterygota</taxon>
        <taxon>Hymenoptera</taxon>
        <taxon>Cephoidea</taxon>
        <taxon>Cephidae</taxon>
        <taxon>Cephus</taxon>
    </lineage>
</organism>
<dbReference type="PANTHER" id="PTHR31435">
    <property type="entry name" value="PROTEIN NATD1"/>
    <property type="match status" value="1"/>
</dbReference>
<evidence type="ECO:0000256" key="3">
    <source>
        <dbReference type="ARBA" id="ARBA00031876"/>
    </source>
</evidence>
<dbReference type="InterPro" id="IPR031165">
    <property type="entry name" value="GNAT_YJDJ"/>
</dbReference>
<gene>
    <name evidence="6" type="primary">LOC107272237</name>
</gene>
<dbReference type="Pfam" id="PF14542">
    <property type="entry name" value="Acetyltransf_CG"/>
    <property type="match status" value="1"/>
</dbReference>
<dbReference type="InterPro" id="IPR016181">
    <property type="entry name" value="Acyl_CoA_acyltransferase"/>
</dbReference>
<reference evidence="6" key="1">
    <citation type="submission" date="2025-08" db="UniProtKB">
        <authorList>
            <consortium name="RefSeq"/>
        </authorList>
    </citation>
    <scope>IDENTIFICATION</scope>
</reference>
<evidence type="ECO:0000313" key="6">
    <source>
        <dbReference type="RefSeq" id="XP_015604667.1"/>
    </source>
</evidence>
<evidence type="ECO:0000256" key="1">
    <source>
        <dbReference type="ARBA" id="ARBA00006233"/>
    </source>
</evidence>
<dbReference type="InterPro" id="IPR045057">
    <property type="entry name" value="Gcn5-rel_NAT"/>
</dbReference>
<dbReference type="PROSITE" id="PS51729">
    <property type="entry name" value="GNAT_YJDJ"/>
    <property type="match status" value="1"/>
</dbReference>
<dbReference type="Proteomes" id="UP000694920">
    <property type="component" value="Unplaced"/>
</dbReference>
<evidence type="ECO:0000313" key="5">
    <source>
        <dbReference type="Proteomes" id="UP000694920"/>
    </source>
</evidence>
<dbReference type="SUPFAM" id="SSF55729">
    <property type="entry name" value="Acyl-CoA N-acyltransferases (Nat)"/>
    <property type="match status" value="1"/>
</dbReference>
<protein>
    <recommendedName>
        <fullName evidence="2">Protein NATD1</fullName>
    </recommendedName>
    <alternativeName>
        <fullName evidence="3">N-acetyltransferase domain-containing protein 1</fullName>
    </alternativeName>
</protein>
<dbReference type="PANTHER" id="PTHR31435:SF9">
    <property type="entry name" value="PROTEIN NATD1"/>
    <property type="match status" value="1"/>
</dbReference>